<sequence>MNAGCTHEKARLIVAFRLSRACERELERAISLPLHRPMRPSRDSGRTQPTCELFCQLFIKNQEEWDTLAQNKMEMKKAADELYQLPETDTESSAPSEENEE</sequence>
<keyword evidence="3" id="KW-1185">Reference proteome</keyword>
<proteinExistence type="predicted"/>
<name>A0A4C1WB93_EUMVA</name>
<comment type="caution">
    <text evidence="2">The sequence shown here is derived from an EMBL/GenBank/DDBJ whole genome shotgun (WGS) entry which is preliminary data.</text>
</comment>
<evidence type="ECO:0000256" key="1">
    <source>
        <dbReference type="SAM" id="MobiDB-lite"/>
    </source>
</evidence>
<protein>
    <submittedName>
        <fullName evidence="2">Uncharacterized protein</fullName>
    </submittedName>
</protein>
<evidence type="ECO:0000313" key="2">
    <source>
        <dbReference type="EMBL" id="GBP48646.1"/>
    </source>
</evidence>
<dbReference type="OrthoDB" id="7486267at2759"/>
<accession>A0A4C1WB93</accession>
<organism evidence="2 3">
    <name type="scientific">Eumeta variegata</name>
    <name type="common">Bagworm moth</name>
    <name type="synonym">Eumeta japonica</name>
    <dbReference type="NCBI Taxonomy" id="151549"/>
    <lineage>
        <taxon>Eukaryota</taxon>
        <taxon>Metazoa</taxon>
        <taxon>Ecdysozoa</taxon>
        <taxon>Arthropoda</taxon>
        <taxon>Hexapoda</taxon>
        <taxon>Insecta</taxon>
        <taxon>Pterygota</taxon>
        <taxon>Neoptera</taxon>
        <taxon>Endopterygota</taxon>
        <taxon>Lepidoptera</taxon>
        <taxon>Glossata</taxon>
        <taxon>Ditrysia</taxon>
        <taxon>Tineoidea</taxon>
        <taxon>Psychidae</taxon>
        <taxon>Oiketicinae</taxon>
        <taxon>Eumeta</taxon>
    </lineage>
</organism>
<dbReference type="AlphaFoldDB" id="A0A4C1WB93"/>
<feature type="region of interest" description="Disordered" evidence="1">
    <location>
        <begin position="80"/>
        <end position="101"/>
    </location>
</feature>
<reference evidence="2 3" key="1">
    <citation type="journal article" date="2019" name="Commun. Biol.">
        <title>The bagworm genome reveals a unique fibroin gene that provides high tensile strength.</title>
        <authorList>
            <person name="Kono N."/>
            <person name="Nakamura H."/>
            <person name="Ohtoshi R."/>
            <person name="Tomita M."/>
            <person name="Numata K."/>
            <person name="Arakawa K."/>
        </authorList>
    </citation>
    <scope>NUCLEOTIDE SEQUENCE [LARGE SCALE GENOMIC DNA]</scope>
</reference>
<gene>
    <name evidence="2" type="ORF">EVAR_103010_1</name>
</gene>
<dbReference type="Proteomes" id="UP000299102">
    <property type="component" value="Unassembled WGS sequence"/>
</dbReference>
<dbReference type="EMBL" id="BGZK01000528">
    <property type="protein sequence ID" value="GBP48646.1"/>
    <property type="molecule type" value="Genomic_DNA"/>
</dbReference>
<evidence type="ECO:0000313" key="3">
    <source>
        <dbReference type="Proteomes" id="UP000299102"/>
    </source>
</evidence>
<feature type="compositionally biased region" description="Polar residues" evidence="1">
    <location>
        <begin position="91"/>
        <end position="101"/>
    </location>
</feature>